<dbReference type="AlphaFoldDB" id="A0A518ASI2"/>
<feature type="transmembrane region" description="Helical" evidence="5">
    <location>
        <begin position="120"/>
        <end position="153"/>
    </location>
</feature>
<comment type="subcellular location">
    <subcellularLocation>
        <location evidence="1">Endomembrane system</location>
        <topology evidence="1">Multi-pass membrane protein</topology>
    </subcellularLocation>
</comment>
<keyword evidence="6" id="KW-0808">Transferase</keyword>
<dbReference type="PANTHER" id="PTHR43847:SF1">
    <property type="entry name" value="BLL3993 PROTEIN"/>
    <property type="match status" value="1"/>
</dbReference>
<evidence type="ECO:0000313" key="7">
    <source>
        <dbReference type="Proteomes" id="UP000315750"/>
    </source>
</evidence>
<gene>
    <name evidence="6" type="ORF">Pan181_39150</name>
</gene>
<dbReference type="InterPro" id="IPR007318">
    <property type="entry name" value="Phopholipid_MeTrfase"/>
</dbReference>
<reference evidence="6 7" key="1">
    <citation type="submission" date="2019-02" db="EMBL/GenBank/DDBJ databases">
        <title>Deep-cultivation of Planctomycetes and their phenomic and genomic characterization uncovers novel biology.</title>
        <authorList>
            <person name="Wiegand S."/>
            <person name="Jogler M."/>
            <person name="Boedeker C."/>
            <person name="Pinto D."/>
            <person name="Vollmers J."/>
            <person name="Rivas-Marin E."/>
            <person name="Kohn T."/>
            <person name="Peeters S.H."/>
            <person name="Heuer A."/>
            <person name="Rast P."/>
            <person name="Oberbeckmann S."/>
            <person name="Bunk B."/>
            <person name="Jeske O."/>
            <person name="Meyerdierks A."/>
            <person name="Storesund J.E."/>
            <person name="Kallscheuer N."/>
            <person name="Luecker S."/>
            <person name="Lage O.M."/>
            <person name="Pohl T."/>
            <person name="Merkel B.J."/>
            <person name="Hornburger P."/>
            <person name="Mueller R.-W."/>
            <person name="Bruemmer F."/>
            <person name="Labrenz M."/>
            <person name="Spormann A.M."/>
            <person name="Op den Camp H."/>
            <person name="Overmann J."/>
            <person name="Amann R."/>
            <person name="Jetten M.S.M."/>
            <person name="Mascher T."/>
            <person name="Medema M.H."/>
            <person name="Devos D.P."/>
            <person name="Kaster A.-K."/>
            <person name="Ovreas L."/>
            <person name="Rohde M."/>
            <person name="Galperin M.Y."/>
            <person name="Jogler C."/>
        </authorList>
    </citation>
    <scope>NUCLEOTIDE SEQUENCE [LARGE SCALE GENOMIC DNA]</scope>
    <source>
        <strain evidence="6 7">Pan181</strain>
    </source>
</reference>
<evidence type="ECO:0000256" key="1">
    <source>
        <dbReference type="ARBA" id="ARBA00004127"/>
    </source>
</evidence>
<accession>A0A518ASI2</accession>
<evidence type="ECO:0000256" key="3">
    <source>
        <dbReference type="ARBA" id="ARBA00022989"/>
    </source>
</evidence>
<dbReference type="GO" id="GO:0032259">
    <property type="term" value="P:methylation"/>
    <property type="evidence" value="ECO:0007669"/>
    <property type="project" value="UniProtKB-KW"/>
</dbReference>
<dbReference type="PROSITE" id="PS50244">
    <property type="entry name" value="S5A_REDUCTASE"/>
    <property type="match status" value="1"/>
</dbReference>
<evidence type="ECO:0000313" key="6">
    <source>
        <dbReference type="EMBL" id="QDU57694.1"/>
    </source>
</evidence>
<keyword evidence="2 5" id="KW-0812">Transmembrane</keyword>
<dbReference type="Pfam" id="PF04191">
    <property type="entry name" value="PEMT"/>
    <property type="match status" value="1"/>
</dbReference>
<dbReference type="GO" id="GO:0012505">
    <property type="term" value="C:endomembrane system"/>
    <property type="evidence" value="ECO:0007669"/>
    <property type="project" value="UniProtKB-SubCell"/>
</dbReference>
<dbReference type="OrthoDB" id="272002at2"/>
<proteinExistence type="predicted"/>
<evidence type="ECO:0000256" key="4">
    <source>
        <dbReference type="ARBA" id="ARBA00023136"/>
    </source>
</evidence>
<dbReference type="EMBL" id="CP036278">
    <property type="protein sequence ID" value="QDU57694.1"/>
    <property type="molecule type" value="Genomic_DNA"/>
</dbReference>
<dbReference type="InterPro" id="IPR052527">
    <property type="entry name" value="Metal_cation-efflux_comp"/>
</dbReference>
<organism evidence="6 7">
    <name type="scientific">Aeoliella mucimassa</name>
    <dbReference type="NCBI Taxonomy" id="2527972"/>
    <lineage>
        <taxon>Bacteria</taxon>
        <taxon>Pseudomonadati</taxon>
        <taxon>Planctomycetota</taxon>
        <taxon>Planctomycetia</taxon>
        <taxon>Pirellulales</taxon>
        <taxon>Lacipirellulaceae</taxon>
        <taxon>Aeoliella</taxon>
    </lineage>
</organism>
<evidence type="ECO:0000256" key="2">
    <source>
        <dbReference type="ARBA" id="ARBA00022692"/>
    </source>
</evidence>
<keyword evidence="3 5" id="KW-1133">Transmembrane helix</keyword>
<keyword evidence="4 5" id="KW-0472">Membrane</keyword>
<dbReference type="RefSeq" id="WP_145249005.1">
    <property type="nucleotide sequence ID" value="NZ_CP036278.1"/>
</dbReference>
<dbReference type="KEGG" id="amuc:Pan181_39150"/>
<sequence>MKQLPVIFAALLLLVQGLAELAAMWRTGALRRRRTPEWTFRAVNLPYRLMFVCGIVEWYYRGETLRAELFATGAALASAGVLLRVICHFQLGYHFSPYVDLAETHQLTEQGFYRVVRHPMYLGTLLILIGVPLLTASWWAAGFAVISAAGLLARVVKEERFLSQNLPGYEEYTHRTWRLVPWIW</sequence>
<dbReference type="PANTHER" id="PTHR43847">
    <property type="entry name" value="BLL3993 PROTEIN"/>
    <property type="match status" value="1"/>
</dbReference>
<keyword evidence="6" id="KW-0489">Methyltransferase</keyword>
<keyword evidence="7" id="KW-1185">Reference proteome</keyword>
<name>A0A518ASI2_9BACT</name>
<protein>
    <submittedName>
        <fullName evidence="6">Isoprenylcysteine carboxyl methyltransferase (ICMT) family protein</fullName>
    </submittedName>
</protein>
<dbReference type="Proteomes" id="UP000315750">
    <property type="component" value="Chromosome"/>
</dbReference>
<evidence type="ECO:0000256" key="5">
    <source>
        <dbReference type="SAM" id="Phobius"/>
    </source>
</evidence>
<dbReference type="GO" id="GO:0008168">
    <property type="term" value="F:methyltransferase activity"/>
    <property type="evidence" value="ECO:0007669"/>
    <property type="project" value="UniProtKB-KW"/>
</dbReference>
<dbReference type="Gene3D" id="1.20.120.1630">
    <property type="match status" value="1"/>
</dbReference>